<evidence type="ECO:0000313" key="2">
    <source>
        <dbReference type="EMBL" id="PMD36291.1"/>
    </source>
</evidence>
<protein>
    <submittedName>
        <fullName evidence="2">Uncharacterized protein</fullName>
    </submittedName>
</protein>
<keyword evidence="3" id="KW-1185">Reference proteome</keyword>
<sequence>MYTLFWWNEKPGKPRLFPEAHGDGDVDMGGVEQAAKSSAIIDAMEQNPNGKRERTEAGDDAADEPPLKQQRPDELELSRVPEELLAEYYADLQNSKAF</sequence>
<name>A0A2J6RCQ3_HYAVF</name>
<dbReference type="Proteomes" id="UP000235786">
    <property type="component" value="Unassembled WGS sequence"/>
</dbReference>
<dbReference type="AlphaFoldDB" id="A0A2J6RCQ3"/>
<feature type="region of interest" description="Disordered" evidence="1">
    <location>
        <begin position="40"/>
        <end position="79"/>
    </location>
</feature>
<organism evidence="2 3">
    <name type="scientific">Hyaloscypha variabilis (strain UAMH 11265 / GT02V1 / F)</name>
    <name type="common">Meliniomyces variabilis</name>
    <dbReference type="NCBI Taxonomy" id="1149755"/>
    <lineage>
        <taxon>Eukaryota</taxon>
        <taxon>Fungi</taxon>
        <taxon>Dikarya</taxon>
        <taxon>Ascomycota</taxon>
        <taxon>Pezizomycotina</taxon>
        <taxon>Leotiomycetes</taxon>
        <taxon>Helotiales</taxon>
        <taxon>Hyaloscyphaceae</taxon>
        <taxon>Hyaloscypha</taxon>
        <taxon>Hyaloscypha variabilis</taxon>
    </lineage>
</organism>
<evidence type="ECO:0000256" key="1">
    <source>
        <dbReference type="SAM" id="MobiDB-lite"/>
    </source>
</evidence>
<feature type="compositionally biased region" description="Basic and acidic residues" evidence="1">
    <location>
        <begin position="70"/>
        <end position="79"/>
    </location>
</feature>
<gene>
    <name evidence="2" type="ORF">L207DRAFT_515997</name>
</gene>
<proteinExistence type="predicted"/>
<accession>A0A2J6RCQ3</accession>
<evidence type="ECO:0000313" key="3">
    <source>
        <dbReference type="Proteomes" id="UP000235786"/>
    </source>
</evidence>
<reference evidence="2 3" key="1">
    <citation type="submission" date="2016-04" db="EMBL/GenBank/DDBJ databases">
        <title>A degradative enzymes factory behind the ericoid mycorrhizal symbiosis.</title>
        <authorList>
            <consortium name="DOE Joint Genome Institute"/>
            <person name="Martino E."/>
            <person name="Morin E."/>
            <person name="Grelet G."/>
            <person name="Kuo A."/>
            <person name="Kohler A."/>
            <person name="Daghino S."/>
            <person name="Barry K."/>
            <person name="Choi C."/>
            <person name="Cichocki N."/>
            <person name="Clum A."/>
            <person name="Copeland A."/>
            <person name="Hainaut M."/>
            <person name="Haridas S."/>
            <person name="Labutti K."/>
            <person name="Lindquist E."/>
            <person name="Lipzen A."/>
            <person name="Khouja H.-R."/>
            <person name="Murat C."/>
            <person name="Ohm R."/>
            <person name="Olson A."/>
            <person name="Spatafora J."/>
            <person name="Veneault-Fourrey C."/>
            <person name="Henrissat B."/>
            <person name="Grigoriev I."/>
            <person name="Martin F."/>
            <person name="Perotto S."/>
        </authorList>
    </citation>
    <scope>NUCLEOTIDE SEQUENCE [LARGE SCALE GENOMIC DNA]</scope>
    <source>
        <strain evidence="2 3">F</strain>
    </source>
</reference>
<dbReference type="EMBL" id="KZ613951">
    <property type="protein sequence ID" value="PMD36291.1"/>
    <property type="molecule type" value="Genomic_DNA"/>
</dbReference>